<dbReference type="AlphaFoldDB" id="A0A9X2XXL2"/>
<protein>
    <submittedName>
        <fullName evidence="1">Uncharacterized protein</fullName>
    </submittedName>
</protein>
<evidence type="ECO:0000313" key="2">
    <source>
        <dbReference type="Proteomes" id="UP001155483"/>
    </source>
</evidence>
<dbReference type="Proteomes" id="UP001155483">
    <property type="component" value="Unassembled WGS sequence"/>
</dbReference>
<sequence length="81" mass="9637">MWKHLHPGQNVCLGDQLRYIDKSVLHTENIFKVVKTEQHYFQIVSDGKDHQPTGKYQSTRIIRYFDIGYNVELEVWTNQSN</sequence>
<evidence type="ECO:0000313" key="1">
    <source>
        <dbReference type="EMBL" id="MCU7551231.1"/>
    </source>
</evidence>
<name>A0A9X2XXL2_9BACT</name>
<dbReference type="RefSeq" id="WP_279298670.1">
    <property type="nucleotide sequence ID" value="NZ_JAOTIF010000019.1"/>
</dbReference>
<gene>
    <name evidence="1" type="ORF">OCK74_19070</name>
</gene>
<reference evidence="1" key="2">
    <citation type="submission" date="2023-04" db="EMBL/GenBank/DDBJ databases">
        <title>Paracnuella aquatica gen. nov., sp. nov., a member of the family Chitinophagaceae isolated from a hot spring.</title>
        <authorList>
            <person name="Wang C."/>
        </authorList>
    </citation>
    <scope>NUCLEOTIDE SEQUENCE</scope>
    <source>
        <strain evidence="1">LB-8</strain>
    </source>
</reference>
<proteinExistence type="predicted"/>
<accession>A0A9X2XXL2</accession>
<keyword evidence="2" id="KW-1185">Reference proteome</keyword>
<organism evidence="1 2">
    <name type="scientific">Paraflavisolibacter caeni</name>
    <dbReference type="NCBI Taxonomy" id="2982496"/>
    <lineage>
        <taxon>Bacteria</taxon>
        <taxon>Pseudomonadati</taxon>
        <taxon>Bacteroidota</taxon>
        <taxon>Chitinophagia</taxon>
        <taxon>Chitinophagales</taxon>
        <taxon>Chitinophagaceae</taxon>
        <taxon>Paraflavisolibacter</taxon>
    </lineage>
</organism>
<comment type="caution">
    <text evidence="1">The sequence shown here is derived from an EMBL/GenBank/DDBJ whole genome shotgun (WGS) entry which is preliminary data.</text>
</comment>
<reference evidence="1" key="1">
    <citation type="submission" date="2022-09" db="EMBL/GenBank/DDBJ databases">
        <authorList>
            <person name="Yuan C."/>
            <person name="Ke Z."/>
        </authorList>
    </citation>
    <scope>NUCLEOTIDE SEQUENCE</scope>
    <source>
        <strain evidence="1">LB-8</strain>
    </source>
</reference>
<dbReference type="EMBL" id="JAOTIF010000019">
    <property type="protein sequence ID" value="MCU7551231.1"/>
    <property type="molecule type" value="Genomic_DNA"/>
</dbReference>